<proteinExistence type="inferred from homology"/>
<keyword evidence="3" id="KW-1133">Transmembrane helix</keyword>
<keyword evidence="3" id="KW-0472">Membrane</keyword>
<dbReference type="SUPFAM" id="SSF56954">
    <property type="entry name" value="Outer membrane efflux proteins (OEP)"/>
    <property type="match status" value="1"/>
</dbReference>
<accession>A0A098G9H7</accession>
<dbReference type="Proteomes" id="UP000032430">
    <property type="component" value="Plasmid II"/>
</dbReference>
<evidence type="ECO:0000256" key="2">
    <source>
        <dbReference type="SAM" id="Coils"/>
    </source>
</evidence>
<keyword evidence="3" id="KW-0812">Transmembrane</keyword>
<dbReference type="InterPro" id="IPR010131">
    <property type="entry name" value="MdtP/NodT-like"/>
</dbReference>
<dbReference type="AlphaFoldDB" id="A0A098G9H7"/>
<dbReference type="Gene3D" id="1.20.1600.10">
    <property type="entry name" value="Outer membrane efflux proteins (OEP)"/>
    <property type="match status" value="1"/>
</dbReference>
<feature type="coiled-coil region" evidence="2">
    <location>
        <begin position="135"/>
        <end position="162"/>
    </location>
</feature>
<feature type="transmembrane region" description="Helical" evidence="3">
    <location>
        <begin position="39"/>
        <end position="58"/>
    </location>
</feature>
<keyword evidence="2" id="KW-0175">Coiled coil</keyword>
<sequence length="472" mass="53200">MVTRMNDSWGYPLIPACSLPLKRIFLGQAKHLIRVNERCLLILILVFCSFVVIAQPAVSLKELTQLAIDHNKDLRAARFNVSIAAGRLVQAGLWSNPNFNVSNNDDRLFNNEGEYSRSAAFTQAFPISGRIAKQKTVARIDVERARAEIREAERQLSAKVAIAFYALVVTEKRLQQANYLLRINRELVNVIHDRYHAAEISKLDDNSARIEYQRIEQDKHLLHSLRISQYATLNQLLGRKANQPLRIQLETPIHLKLLKLQTLQSFALQHRPDRQSLWLAVGRANADRRLAKAQRFADWTLGLGVQQDKIVIENGPPQPADRTLGVTLSIPLPLLNANQGRILEAAATGTQALMALRALNLAIETEVASNYAQLKALHASLVQAKNTSLRLSIENIKLAQDAYQNGQISLLNVLQIQRQQNDLQNAYLNTLEKYFQVYVALCTAMGTDQPKELCSYLAYQRNDNGYDLATKD</sequence>
<dbReference type="KEGG" id="lfa:LFA_pA0024"/>
<keyword evidence="5" id="KW-1185">Reference proteome</keyword>
<evidence type="ECO:0000256" key="1">
    <source>
        <dbReference type="ARBA" id="ARBA00007613"/>
    </source>
</evidence>
<dbReference type="HOGENOM" id="CLU_012817_14_3_6"/>
<comment type="similarity">
    <text evidence="1">Belongs to the outer membrane factor (OMF) (TC 1.B.17) family.</text>
</comment>
<geneLocation type="plasmid" evidence="5">
    <name>LLAP10_pA</name>
</geneLocation>
<reference evidence="5" key="1">
    <citation type="submission" date="2014-09" db="EMBL/GenBank/DDBJ databases">
        <authorList>
            <person name="Gomez-Valero L."/>
        </authorList>
    </citation>
    <scope>NUCLEOTIDE SEQUENCE [LARGE SCALE GENOMIC DNA]</scope>
    <source>
        <strain evidence="5">ATCC700992</strain>
        <plasmid evidence="5">LLAP10_pA</plasmid>
    </source>
</reference>
<dbReference type="PANTHER" id="PTHR30203">
    <property type="entry name" value="OUTER MEMBRANE CATION EFFLUX PROTEIN"/>
    <property type="match status" value="1"/>
</dbReference>
<protein>
    <submittedName>
        <fullName evidence="4">Chemiosmotic efflux system C protein C</fullName>
    </submittedName>
</protein>
<dbReference type="InterPro" id="IPR003423">
    <property type="entry name" value="OMP_efflux"/>
</dbReference>
<dbReference type="Pfam" id="PF02321">
    <property type="entry name" value="OEP"/>
    <property type="match status" value="2"/>
</dbReference>
<gene>
    <name evidence="4" type="primary">cecC</name>
    <name evidence="4" type="ORF">LFA_pA0024</name>
</gene>
<evidence type="ECO:0000313" key="5">
    <source>
        <dbReference type="Proteomes" id="UP000032430"/>
    </source>
</evidence>
<evidence type="ECO:0000313" key="4">
    <source>
        <dbReference type="EMBL" id="CEG59133.1"/>
    </source>
</evidence>
<organism evidence="4 5">
    <name type="scientific">Legionella fallonii LLAP-10</name>
    <dbReference type="NCBI Taxonomy" id="1212491"/>
    <lineage>
        <taxon>Bacteria</taxon>
        <taxon>Pseudomonadati</taxon>
        <taxon>Pseudomonadota</taxon>
        <taxon>Gammaproteobacteria</taxon>
        <taxon>Legionellales</taxon>
        <taxon>Legionellaceae</taxon>
        <taxon>Legionella</taxon>
    </lineage>
</organism>
<evidence type="ECO:0000256" key="3">
    <source>
        <dbReference type="SAM" id="Phobius"/>
    </source>
</evidence>
<dbReference type="GO" id="GO:0015562">
    <property type="term" value="F:efflux transmembrane transporter activity"/>
    <property type="evidence" value="ECO:0007669"/>
    <property type="project" value="InterPro"/>
</dbReference>
<name>A0A098G9H7_9GAMM</name>
<dbReference type="EMBL" id="LN614828">
    <property type="protein sequence ID" value="CEG59133.1"/>
    <property type="molecule type" value="Genomic_DNA"/>
</dbReference>
<dbReference type="PANTHER" id="PTHR30203:SF24">
    <property type="entry name" value="BLR4935 PROTEIN"/>
    <property type="match status" value="1"/>
</dbReference>
<keyword evidence="4" id="KW-0614">Plasmid</keyword>